<keyword evidence="2" id="KW-1185">Reference proteome</keyword>
<comment type="caution">
    <text evidence="1">The sequence shown here is derived from an EMBL/GenBank/DDBJ whole genome shotgun (WGS) entry which is preliminary data.</text>
</comment>
<dbReference type="EMBL" id="JBBUTF010000015">
    <property type="protein sequence ID" value="MEK8027569.1"/>
    <property type="molecule type" value="Genomic_DNA"/>
</dbReference>
<dbReference type="Pfam" id="PF16068">
    <property type="entry name" value="DUF4810"/>
    <property type="match status" value="1"/>
</dbReference>
<evidence type="ECO:0000313" key="2">
    <source>
        <dbReference type="Proteomes" id="UP001368500"/>
    </source>
</evidence>
<dbReference type="InterPro" id="IPR014508">
    <property type="entry name" value="UCP020555_TPR-like"/>
</dbReference>
<organism evidence="1 2">
    <name type="scientific">Pseudaquabacterium rugosum</name>
    <dbReference type="NCBI Taxonomy" id="2984194"/>
    <lineage>
        <taxon>Bacteria</taxon>
        <taxon>Pseudomonadati</taxon>
        <taxon>Pseudomonadota</taxon>
        <taxon>Betaproteobacteria</taxon>
        <taxon>Burkholderiales</taxon>
        <taxon>Sphaerotilaceae</taxon>
        <taxon>Pseudaquabacterium</taxon>
    </lineage>
</organism>
<reference evidence="1 2" key="1">
    <citation type="submission" date="2024-04" db="EMBL/GenBank/DDBJ databases">
        <title>Novel species of the genus Ideonella isolated from streams.</title>
        <authorList>
            <person name="Lu H."/>
        </authorList>
    </citation>
    <scope>NUCLEOTIDE SEQUENCE [LARGE SCALE GENOMIC DNA]</scope>
    <source>
        <strain evidence="1 2">BYS139W</strain>
    </source>
</reference>
<protein>
    <submittedName>
        <fullName evidence="1">DUF4810 domain-containing protein</fullName>
    </submittedName>
</protein>
<accession>A0ABU9BEP2</accession>
<name>A0ABU9BEP2_9BURK</name>
<proteinExistence type="predicted"/>
<dbReference type="RefSeq" id="WP_341375352.1">
    <property type="nucleotide sequence ID" value="NZ_JBBUTF010000015.1"/>
</dbReference>
<evidence type="ECO:0000313" key="1">
    <source>
        <dbReference type="EMBL" id="MEK8027569.1"/>
    </source>
</evidence>
<dbReference type="Proteomes" id="UP001368500">
    <property type="component" value="Unassembled WGS sequence"/>
</dbReference>
<sequence>MSALNDAGRLIAVRRLALTGVMLTGALAVLGGCVQAPKPLYQWGSFPRQQYEWLLREGATPQAQIEVLEAQAEKARASDGRLPPGLRAHLGLAYLSAGQPDAARAAWQAEKVAFPESTPWMDTLLKRLDAGAAPKARIQNQNQTQNHKPA</sequence>
<gene>
    <name evidence="1" type="ORF">AACH11_16520</name>
</gene>